<sequence length="109" mass="11895">MTRGLGVYGIDVLRIAVTFVTGYKILAVLLSKICWVGDEARELYGSGTVKTETPQTSSRLNQPITIQGSIKYRGMPNLESVSLSQVCPFDGSYGGFTPKLTPKLWAPRP</sequence>
<name>A0A8A1MH38_AJECA</name>
<dbReference type="Proteomes" id="UP000663671">
    <property type="component" value="Chromosome 3"/>
</dbReference>
<dbReference type="EMBL" id="CP069115">
    <property type="protein sequence ID" value="QSS65786.1"/>
    <property type="molecule type" value="Genomic_DNA"/>
</dbReference>
<reference evidence="1" key="1">
    <citation type="submission" date="2021-01" db="EMBL/GenBank/DDBJ databases">
        <title>Chromosome-level genome assembly of a human fungal pathogen reveals clustering of transcriptionally co-regulated genes.</title>
        <authorList>
            <person name="Voorhies M."/>
            <person name="Cohen S."/>
            <person name="Shea T.P."/>
            <person name="Petrus S."/>
            <person name="Munoz J.F."/>
            <person name="Poplawski S."/>
            <person name="Goldman W.E."/>
            <person name="Michael T."/>
            <person name="Cuomo C.A."/>
            <person name="Sil A."/>
            <person name="Beyhan S."/>
        </authorList>
    </citation>
    <scope>NUCLEOTIDE SEQUENCE</scope>
    <source>
        <strain evidence="1">WU24</strain>
    </source>
</reference>
<protein>
    <submittedName>
        <fullName evidence="1">Uncharacterized protein</fullName>
    </submittedName>
</protein>
<evidence type="ECO:0000313" key="2">
    <source>
        <dbReference type="Proteomes" id="UP000663671"/>
    </source>
</evidence>
<dbReference type="VEuPathDB" id="FungiDB:I7I51_06635"/>
<dbReference type="AlphaFoldDB" id="A0A8A1MH38"/>
<organism evidence="1 2">
    <name type="scientific">Ajellomyces capsulatus</name>
    <name type="common">Darling's disease fungus</name>
    <name type="synonym">Histoplasma capsulatum</name>
    <dbReference type="NCBI Taxonomy" id="5037"/>
    <lineage>
        <taxon>Eukaryota</taxon>
        <taxon>Fungi</taxon>
        <taxon>Dikarya</taxon>
        <taxon>Ascomycota</taxon>
        <taxon>Pezizomycotina</taxon>
        <taxon>Eurotiomycetes</taxon>
        <taxon>Eurotiomycetidae</taxon>
        <taxon>Onygenales</taxon>
        <taxon>Ajellomycetaceae</taxon>
        <taxon>Histoplasma</taxon>
    </lineage>
</organism>
<evidence type="ECO:0000313" key="1">
    <source>
        <dbReference type="EMBL" id="QSS65786.1"/>
    </source>
</evidence>
<accession>A0A8A1MH38</accession>
<gene>
    <name evidence="1" type="ORF">I7I51_06635</name>
</gene>
<dbReference type="OrthoDB" id="10552844at2759"/>
<proteinExistence type="predicted"/>